<evidence type="ECO:0000256" key="5">
    <source>
        <dbReference type="ARBA" id="ARBA00023002"/>
    </source>
</evidence>
<evidence type="ECO:0000313" key="11">
    <source>
        <dbReference type="Proteomes" id="UP001187471"/>
    </source>
</evidence>
<evidence type="ECO:0000256" key="4">
    <source>
        <dbReference type="ARBA" id="ARBA00022723"/>
    </source>
</evidence>
<evidence type="ECO:0000313" key="10">
    <source>
        <dbReference type="EMBL" id="KAK2977180.1"/>
    </source>
</evidence>
<dbReference type="InterPro" id="IPR002401">
    <property type="entry name" value="Cyt_P450_E_grp-I"/>
</dbReference>
<dbReference type="PANTHER" id="PTHR47953">
    <property type="entry name" value="OS08G0105600 PROTEIN"/>
    <property type="match status" value="1"/>
</dbReference>
<reference evidence="10" key="1">
    <citation type="submission" date="2022-12" db="EMBL/GenBank/DDBJ databases">
        <title>Draft genome assemblies for two species of Escallonia (Escalloniales).</title>
        <authorList>
            <person name="Chanderbali A."/>
            <person name="Dervinis C."/>
            <person name="Anghel I."/>
            <person name="Soltis D."/>
            <person name="Soltis P."/>
            <person name="Zapata F."/>
        </authorList>
    </citation>
    <scope>NUCLEOTIDE SEQUENCE</scope>
    <source>
        <strain evidence="10">UCBG92.1500</strain>
        <tissue evidence="10">Leaf</tissue>
    </source>
</reference>
<comment type="cofactor">
    <cofactor evidence="1 8">
        <name>heme</name>
        <dbReference type="ChEBI" id="CHEBI:30413"/>
    </cofactor>
</comment>
<dbReference type="PRINTS" id="PR00463">
    <property type="entry name" value="EP450I"/>
</dbReference>
<dbReference type="GO" id="GO:0016705">
    <property type="term" value="F:oxidoreductase activity, acting on paired donors, with incorporation or reduction of molecular oxygen"/>
    <property type="evidence" value="ECO:0007669"/>
    <property type="project" value="InterPro"/>
</dbReference>
<evidence type="ECO:0000256" key="6">
    <source>
        <dbReference type="ARBA" id="ARBA00023004"/>
    </source>
</evidence>
<proteinExistence type="inferred from homology"/>
<feature type="transmembrane region" description="Helical" evidence="9">
    <location>
        <begin position="507"/>
        <end position="527"/>
    </location>
</feature>
<evidence type="ECO:0008006" key="12">
    <source>
        <dbReference type="Google" id="ProtNLM"/>
    </source>
</evidence>
<keyword evidence="3 8" id="KW-0349">Heme</keyword>
<dbReference type="Pfam" id="PF00067">
    <property type="entry name" value="p450"/>
    <property type="match status" value="2"/>
</dbReference>
<keyword evidence="9" id="KW-0812">Transmembrane</keyword>
<keyword evidence="5" id="KW-0560">Oxidoreductase</keyword>
<evidence type="ECO:0000256" key="9">
    <source>
        <dbReference type="SAM" id="Phobius"/>
    </source>
</evidence>
<name>A0AA88R8G3_9ASTE</name>
<protein>
    <recommendedName>
        <fullName evidence="12">Cytochrome P450</fullName>
    </recommendedName>
</protein>
<comment type="similarity">
    <text evidence="2">Belongs to the cytochrome P450 family.</text>
</comment>
<dbReference type="FunFam" id="1.10.630.10:FF:000008">
    <property type="entry name" value="Cytochrome P450 71D8"/>
    <property type="match status" value="2"/>
</dbReference>
<dbReference type="InterPro" id="IPR052306">
    <property type="entry name" value="CYP450_71D"/>
</dbReference>
<evidence type="ECO:0000256" key="2">
    <source>
        <dbReference type="ARBA" id="ARBA00010617"/>
    </source>
</evidence>
<keyword evidence="7" id="KW-0503">Monooxygenase</keyword>
<dbReference type="Proteomes" id="UP001187471">
    <property type="component" value="Unassembled WGS sequence"/>
</dbReference>
<dbReference type="GO" id="GO:0004497">
    <property type="term" value="F:monooxygenase activity"/>
    <property type="evidence" value="ECO:0007669"/>
    <property type="project" value="UniProtKB-KW"/>
</dbReference>
<dbReference type="InterPro" id="IPR036396">
    <property type="entry name" value="Cyt_P450_sf"/>
</dbReference>
<keyword evidence="4 8" id="KW-0479">Metal-binding</keyword>
<dbReference type="GO" id="GO:0020037">
    <property type="term" value="F:heme binding"/>
    <property type="evidence" value="ECO:0007669"/>
    <property type="project" value="InterPro"/>
</dbReference>
<keyword evidence="9" id="KW-1133">Transmembrane helix</keyword>
<accession>A0AA88R8G3</accession>
<evidence type="ECO:0000256" key="8">
    <source>
        <dbReference type="PIRSR" id="PIRSR602401-1"/>
    </source>
</evidence>
<keyword evidence="9" id="KW-0472">Membrane</keyword>
<evidence type="ECO:0000256" key="7">
    <source>
        <dbReference type="ARBA" id="ARBA00023033"/>
    </source>
</evidence>
<dbReference type="AlphaFoldDB" id="A0AA88R8G3"/>
<feature type="binding site" description="axial binding residue" evidence="8">
    <location>
        <position position="944"/>
    </location>
    <ligand>
        <name>heme</name>
        <dbReference type="ChEBI" id="CHEBI:30413"/>
    </ligand>
    <ligandPart>
        <name>Fe</name>
        <dbReference type="ChEBI" id="CHEBI:18248"/>
    </ligandPart>
</feature>
<keyword evidence="6 8" id="KW-0408">Iron</keyword>
<keyword evidence="11" id="KW-1185">Reference proteome</keyword>
<dbReference type="InterPro" id="IPR001128">
    <property type="entry name" value="Cyt_P450"/>
</dbReference>
<dbReference type="PROSITE" id="PS00086">
    <property type="entry name" value="CYTOCHROME_P450"/>
    <property type="match status" value="2"/>
</dbReference>
<dbReference type="CDD" id="cd11072">
    <property type="entry name" value="CYP71-like"/>
    <property type="match status" value="2"/>
</dbReference>
<comment type="caution">
    <text evidence="10">The sequence shown here is derived from an EMBL/GenBank/DDBJ whole genome shotgun (WGS) entry which is preliminary data.</text>
</comment>
<dbReference type="PRINTS" id="PR00385">
    <property type="entry name" value="P450"/>
</dbReference>
<dbReference type="SUPFAM" id="SSF48264">
    <property type="entry name" value="Cytochrome P450"/>
    <property type="match status" value="2"/>
</dbReference>
<dbReference type="EMBL" id="JAVXUO010002003">
    <property type="protein sequence ID" value="KAK2977180.1"/>
    <property type="molecule type" value="Genomic_DNA"/>
</dbReference>
<dbReference type="GO" id="GO:0005506">
    <property type="term" value="F:iron ion binding"/>
    <property type="evidence" value="ECO:0007669"/>
    <property type="project" value="InterPro"/>
</dbReference>
<dbReference type="InterPro" id="IPR017972">
    <property type="entry name" value="Cyt_P450_CS"/>
</dbReference>
<dbReference type="PANTHER" id="PTHR47953:SF16">
    <property type="entry name" value="CYTOCHROME P450 71D8"/>
    <property type="match status" value="1"/>
</dbReference>
<feature type="transmembrane region" description="Helical" evidence="9">
    <location>
        <begin position="17"/>
        <end position="36"/>
    </location>
</feature>
<evidence type="ECO:0000256" key="1">
    <source>
        <dbReference type="ARBA" id="ARBA00001971"/>
    </source>
</evidence>
<sequence>MTESIQLASTSAMELQFPYLLIASLILLCSFLFNVATKKSTDKLPPGPWKLPLIGNLLCLVGSVPHRALADLAKKHGPLMQLQLGEISAIVVSTPQMAKEVLKTNDIAFANRQEVLGTRIILYDNTDVVFAPYGDYWRQMRRICTVELLSAKKVKSFRSIREEEVWNLTESIRSSLGATINFTERVYSLLNVIICRAVFGKRCKDQDVFIQLVKVTLWLIGGFDVADLFPSKKFLRVLTGLRPKLLKMHHKVDEILDNIISERREILASTKKGNADDTEEEDLIDVLLRLQESSGLELPITSNNVKAVIMDMFAAGTETSSTTIEWAMAELIRDPRVMKKAQAEVRQALKQKKTIGETDIQELSYLKLVIKETLWLHTPVPLLIPRECREERRIGGYNIPVKTKVMVNAWAMGRDPDYWHDAESFIPERFEESSLDFTGTNLEYIPFGAGRRMCPGISLGLANVELPLAALLYHFNWKLPSGLVDPGVTTMVESIQLALTSVMELRFPYLLIASLILLFSFLFNFATRKSTDKLPPGPWKLPIIGNLLCLVGSVPHRALRDLAKKHGPLMQLQLGEISAVVISTPQMAKEVLKTHDIAFANRQEVLGTRIVGYDNTDVVFAPYGAYWRQMRRICTLELFSAKKVRSFRYIREEEVWYLIESIQSSLGTTINLKEKLYSLLNVITCREVFGKRCEDQDVLIQLIKETVKLIGGFDVADLFPSKKFLHVLTGLRPKLLKIHHKLDKILDNIISERREILASTKKRNTNDKEGEDLIDVLLRLQESSGIDLPITSNNVKAVTMDMFIGGTETSSTTIEWAMVELIRNPKVMERALAEVRHSIKQKTKRCKADIQELSYLKQVIKETLRLHTPLPLLVPRECREECKIGGYNIPKKTKVFVNAWAMGRDADYWHDAESFTPERFEKSPLDFTGTNLEYIPFGAGRRMCPGVSLGLVNVELPLAALLYHFNWKLPSGIKAEDLDMTETVGATAGRKQNLNLIANSPSYDLN</sequence>
<evidence type="ECO:0000256" key="3">
    <source>
        <dbReference type="ARBA" id="ARBA00022617"/>
    </source>
</evidence>
<gene>
    <name evidence="10" type="ORF">RJ640_000431</name>
</gene>
<organism evidence="10 11">
    <name type="scientific">Escallonia rubra</name>
    <dbReference type="NCBI Taxonomy" id="112253"/>
    <lineage>
        <taxon>Eukaryota</taxon>
        <taxon>Viridiplantae</taxon>
        <taxon>Streptophyta</taxon>
        <taxon>Embryophyta</taxon>
        <taxon>Tracheophyta</taxon>
        <taxon>Spermatophyta</taxon>
        <taxon>Magnoliopsida</taxon>
        <taxon>eudicotyledons</taxon>
        <taxon>Gunneridae</taxon>
        <taxon>Pentapetalae</taxon>
        <taxon>asterids</taxon>
        <taxon>campanulids</taxon>
        <taxon>Escalloniales</taxon>
        <taxon>Escalloniaceae</taxon>
        <taxon>Escallonia</taxon>
    </lineage>
</organism>
<dbReference type="Gene3D" id="1.10.630.10">
    <property type="entry name" value="Cytochrome P450"/>
    <property type="match status" value="2"/>
</dbReference>